<dbReference type="EMBL" id="LBPR01000015">
    <property type="protein sequence ID" value="KKP61272.1"/>
    <property type="molecule type" value="Genomic_DNA"/>
</dbReference>
<dbReference type="STRING" id="1618484.UR56_C0015G0013"/>
<feature type="domain" description="LysM" evidence="2">
    <location>
        <begin position="143"/>
        <end position="190"/>
    </location>
</feature>
<evidence type="ECO:0000313" key="4">
    <source>
        <dbReference type="Proteomes" id="UP000034004"/>
    </source>
</evidence>
<sequence>MIRAYRKKPIKIRNINYQKLLLLTIKEKYFSLFLGLLASLIITSLTYKIFLKNIRINLAFKMPTFKFGSKTVKNKVVVQKPLKTYVVAEGDDLWNIAEKFYGSGFNAYDISIANKISDSSNLEQSTVGDISTIASSQVTYVENKYIVQPGDSLSIIAQKVYGDLFAWPGIMNANNLSTPDAIEPGMVLIIPR</sequence>
<accession>A0A0G0E1M4</accession>
<dbReference type="Gene3D" id="3.10.350.10">
    <property type="entry name" value="LysM domain"/>
    <property type="match status" value="2"/>
</dbReference>
<evidence type="ECO:0000313" key="3">
    <source>
        <dbReference type="EMBL" id="KKP61272.1"/>
    </source>
</evidence>
<feature type="transmembrane region" description="Helical" evidence="1">
    <location>
        <begin position="29"/>
        <end position="51"/>
    </location>
</feature>
<reference evidence="3 4" key="1">
    <citation type="journal article" date="2015" name="Nature">
        <title>rRNA introns, odd ribosomes, and small enigmatic genomes across a large radiation of phyla.</title>
        <authorList>
            <person name="Brown C.T."/>
            <person name="Hug L.A."/>
            <person name="Thomas B.C."/>
            <person name="Sharon I."/>
            <person name="Castelle C.J."/>
            <person name="Singh A."/>
            <person name="Wilkins M.J."/>
            <person name="Williams K.H."/>
            <person name="Banfield J.F."/>
        </authorList>
    </citation>
    <scope>NUCLEOTIDE SEQUENCE [LARGE SCALE GENOMIC DNA]</scope>
</reference>
<dbReference type="PANTHER" id="PTHR34700:SF4">
    <property type="entry name" value="PHAGE-LIKE ELEMENT PBSX PROTEIN XKDP"/>
    <property type="match status" value="1"/>
</dbReference>
<evidence type="ECO:0000256" key="1">
    <source>
        <dbReference type="SAM" id="Phobius"/>
    </source>
</evidence>
<dbReference type="SMART" id="SM00257">
    <property type="entry name" value="LysM"/>
    <property type="match status" value="2"/>
</dbReference>
<dbReference type="PROSITE" id="PS51782">
    <property type="entry name" value="LYSM"/>
    <property type="match status" value="2"/>
</dbReference>
<evidence type="ECO:0000259" key="2">
    <source>
        <dbReference type="PROSITE" id="PS51782"/>
    </source>
</evidence>
<name>A0A0G0E1M4_9BACT</name>
<dbReference type="Pfam" id="PF01476">
    <property type="entry name" value="LysM"/>
    <property type="match status" value="2"/>
</dbReference>
<dbReference type="AlphaFoldDB" id="A0A0G0E1M4"/>
<dbReference type="InterPro" id="IPR036779">
    <property type="entry name" value="LysM_dom_sf"/>
</dbReference>
<organism evidence="3 4">
    <name type="scientific">Candidatus Roizmanbacteria bacterium GW2011_GWC2_34_23</name>
    <dbReference type="NCBI Taxonomy" id="1618484"/>
    <lineage>
        <taxon>Bacteria</taxon>
        <taxon>Candidatus Roizmaniibacteriota</taxon>
    </lineage>
</organism>
<keyword evidence="1" id="KW-1133">Transmembrane helix</keyword>
<gene>
    <name evidence="3" type="ORF">UR56_C0015G0013</name>
</gene>
<keyword evidence="1" id="KW-0472">Membrane</keyword>
<protein>
    <recommendedName>
        <fullName evidence="2">LysM domain-containing protein</fullName>
    </recommendedName>
</protein>
<dbReference type="CDD" id="cd00118">
    <property type="entry name" value="LysM"/>
    <property type="match status" value="2"/>
</dbReference>
<dbReference type="SUPFAM" id="SSF54106">
    <property type="entry name" value="LysM domain"/>
    <property type="match status" value="1"/>
</dbReference>
<dbReference type="InterPro" id="IPR052196">
    <property type="entry name" value="Bact_Kbp"/>
</dbReference>
<feature type="domain" description="LysM" evidence="2">
    <location>
        <begin position="83"/>
        <end position="130"/>
    </location>
</feature>
<comment type="caution">
    <text evidence="3">The sequence shown here is derived from an EMBL/GenBank/DDBJ whole genome shotgun (WGS) entry which is preliminary data.</text>
</comment>
<dbReference type="PANTHER" id="PTHR34700">
    <property type="entry name" value="POTASSIUM BINDING PROTEIN KBP"/>
    <property type="match status" value="1"/>
</dbReference>
<keyword evidence="1" id="KW-0812">Transmembrane</keyword>
<proteinExistence type="predicted"/>
<dbReference type="InterPro" id="IPR018392">
    <property type="entry name" value="LysM"/>
</dbReference>
<dbReference type="Proteomes" id="UP000034004">
    <property type="component" value="Unassembled WGS sequence"/>
</dbReference>